<feature type="non-terminal residue" evidence="1">
    <location>
        <position position="131"/>
    </location>
</feature>
<dbReference type="Proteomes" id="UP000317691">
    <property type="component" value="Unassembled WGS sequence"/>
</dbReference>
<protein>
    <submittedName>
        <fullName evidence="1">Uncharacterized protein</fullName>
    </submittedName>
</protein>
<name>A0A538TGU2_UNCEI</name>
<organism evidence="1 2">
    <name type="scientific">Eiseniibacteriota bacterium</name>
    <dbReference type="NCBI Taxonomy" id="2212470"/>
    <lineage>
        <taxon>Bacteria</taxon>
        <taxon>Candidatus Eiseniibacteriota</taxon>
    </lineage>
</organism>
<dbReference type="AlphaFoldDB" id="A0A538TGU2"/>
<evidence type="ECO:0000313" key="2">
    <source>
        <dbReference type="Proteomes" id="UP000317691"/>
    </source>
</evidence>
<accession>A0A538TGU2</accession>
<gene>
    <name evidence="1" type="ORF">E6K79_11255</name>
</gene>
<proteinExistence type="predicted"/>
<dbReference type="EMBL" id="VBOZ01000035">
    <property type="protein sequence ID" value="TMQ62830.1"/>
    <property type="molecule type" value="Genomic_DNA"/>
</dbReference>
<reference evidence="1 2" key="1">
    <citation type="journal article" date="2019" name="Nat. Microbiol.">
        <title>Mediterranean grassland soil C-N compound turnover is dependent on rainfall and depth, and is mediated by genomically divergent microorganisms.</title>
        <authorList>
            <person name="Diamond S."/>
            <person name="Andeer P.F."/>
            <person name="Li Z."/>
            <person name="Crits-Christoph A."/>
            <person name="Burstein D."/>
            <person name="Anantharaman K."/>
            <person name="Lane K.R."/>
            <person name="Thomas B.C."/>
            <person name="Pan C."/>
            <person name="Northen T.R."/>
            <person name="Banfield J.F."/>
        </authorList>
    </citation>
    <scope>NUCLEOTIDE SEQUENCE [LARGE SCALE GENOMIC DNA]</scope>
    <source>
        <strain evidence="1">WS_9</strain>
    </source>
</reference>
<evidence type="ECO:0000313" key="1">
    <source>
        <dbReference type="EMBL" id="TMQ62830.1"/>
    </source>
</evidence>
<comment type="caution">
    <text evidence="1">The sequence shown here is derived from an EMBL/GenBank/DDBJ whole genome shotgun (WGS) entry which is preliminary data.</text>
</comment>
<sequence>MGSARQRRRRFPLDARAGATLISTLLLALGIAISEPAWAKDVHPALARLVPHAALSDRFLTYRPGAEPVVNLFVRGTIPRGDLEGEGIEVNTWTSAGMTVRCPLSRFSLLQSLPGISAIQPAGRCRLYLDR</sequence>